<dbReference type="SUPFAM" id="SSF57667">
    <property type="entry name" value="beta-beta-alpha zinc fingers"/>
    <property type="match status" value="1"/>
</dbReference>
<reference evidence="12" key="1">
    <citation type="submission" date="2025-08" db="UniProtKB">
        <authorList>
            <consortium name="Ensembl"/>
        </authorList>
    </citation>
    <scope>IDENTIFICATION</scope>
</reference>
<feature type="chain" id="PRO_5018625864" description="C2H2-type domain-containing protein" evidence="10">
    <location>
        <begin position="22"/>
        <end position="129"/>
    </location>
</feature>
<keyword evidence="8" id="KW-0539">Nucleus</keyword>
<proteinExistence type="predicted"/>
<dbReference type="PANTHER" id="PTHR47772">
    <property type="entry name" value="ZINC FINGER PROTEIN 200"/>
    <property type="match status" value="1"/>
</dbReference>
<protein>
    <recommendedName>
        <fullName evidence="11">C2H2-type domain-containing protein</fullName>
    </recommendedName>
</protein>
<sequence>MVTFFLLSLQLTISFIQRTATSSHSKPVTNRKTAVWLQRKNKPFSCSECEKSFETEEALTQHMKEYSEVKDVFCPECGNNFKTKHWLMAHRRLYILSQLCQLDIIHYVLALQESDHDKKKRHYVIFQRC</sequence>
<keyword evidence="10" id="KW-0732">Signal</keyword>
<accession>A0A3Q2GBE4</accession>
<evidence type="ECO:0000256" key="1">
    <source>
        <dbReference type="ARBA" id="ARBA00004123"/>
    </source>
</evidence>
<dbReference type="InterPro" id="IPR050636">
    <property type="entry name" value="C2H2-ZF_domain-containing"/>
</dbReference>
<evidence type="ECO:0000256" key="5">
    <source>
        <dbReference type="ARBA" id="ARBA00022833"/>
    </source>
</evidence>
<evidence type="ECO:0000256" key="7">
    <source>
        <dbReference type="ARBA" id="ARBA00023163"/>
    </source>
</evidence>
<dbReference type="Pfam" id="PF13912">
    <property type="entry name" value="zf-C2H2_6"/>
    <property type="match status" value="1"/>
</dbReference>
<dbReference type="InterPro" id="IPR036236">
    <property type="entry name" value="Znf_C2H2_sf"/>
</dbReference>
<dbReference type="GO" id="GO:0005634">
    <property type="term" value="C:nucleus"/>
    <property type="evidence" value="ECO:0007669"/>
    <property type="project" value="UniProtKB-SubCell"/>
</dbReference>
<dbReference type="Gene3D" id="3.30.160.60">
    <property type="entry name" value="Classic Zinc Finger"/>
    <property type="match status" value="1"/>
</dbReference>
<name>A0A3Q2GBE4_CYPVA</name>
<dbReference type="PANTHER" id="PTHR47772:SF13">
    <property type="entry name" value="GASTRULA ZINC FINGER PROTEIN XLCGF49.1-LIKE-RELATED"/>
    <property type="match status" value="1"/>
</dbReference>
<dbReference type="InterPro" id="IPR013087">
    <property type="entry name" value="Znf_C2H2_type"/>
</dbReference>
<evidence type="ECO:0000256" key="9">
    <source>
        <dbReference type="PROSITE-ProRule" id="PRU00042"/>
    </source>
</evidence>
<dbReference type="PROSITE" id="PS50157">
    <property type="entry name" value="ZINC_FINGER_C2H2_2"/>
    <property type="match status" value="1"/>
</dbReference>
<comment type="subcellular location">
    <subcellularLocation>
        <location evidence="1">Nucleus</location>
    </subcellularLocation>
</comment>
<evidence type="ECO:0000313" key="12">
    <source>
        <dbReference type="Ensembl" id="ENSCVAP00000022010.1"/>
    </source>
</evidence>
<evidence type="ECO:0000256" key="3">
    <source>
        <dbReference type="ARBA" id="ARBA00022737"/>
    </source>
</evidence>
<evidence type="ECO:0000256" key="10">
    <source>
        <dbReference type="SAM" id="SignalP"/>
    </source>
</evidence>
<dbReference type="AlphaFoldDB" id="A0A3Q2GBE4"/>
<feature type="signal peptide" evidence="10">
    <location>
        <begin position="1"/>
        <end position="21"/>
    </location>
</feature>
<keyword evidence="3" id="KW-0677">Repeat</keyword>
<dbReference type="Proteomes" id="UP000265020">
    <property type="component" value="Unassembled WGS sequence"/>
</dbReference>
<keyword evidence="7" id="KW-0804">Transcription</keyword>
<dbReference type="FunFam" id="3.30.160.60:FF:000446">
    <property type="entry name" value="Zinc finger protein"/>
    <property type="match status" value="1"/>
</dbReference>
<evidence type="ECO:0000313" key="13">
    <source>
        <dbReference type="Proteomes" id="UP000265020"/>
    </source>
</evidence>
<organism evidence="12 13">
    <name type="scientific">Cyprinodon variegatus</name>
    <name type="common">Sheepshead minnow</name>
    <dbReference type="NCBI Taxonomy" id="28743"/>
    <lineage>
        <taxon>Eukaryota</taxon>
        <taxon>Metazoa</taxon>
        <taxon>Chordata</taxon>
        <taxon>Craniata</taxon>
        <taxon>Vertebrata</taxon>
        <taxon>Euteleostomi</taxon>
        <taxon>Actinopterygii</taxon>
        <taxon>Neopterygii</taxon>
        <taxon>Teleostei</taxon>
        <taxon>Neoteleostei</taxon>
        <taxon>Acanthomorphata</taxon>
        <taxon>Ovalentaria</taxon>
        <taxon>Atherinomorphae</taxon>
        <taxon>Cyprinodontiformes</taxon>
        <taxon>Cyprinodontidae</taxon>
        <taxon>Cyprinodon</taxon>
    </lineage>
</organism>
<evidence type="ECO:0000256" key="4">
    <source>
        <dbReference type="ARBA" id="ARBA00022771"/>
    </source>
</evidence>
<feature type="domain" description="C2H2-type" evidence="11">
    <location>
        <begin position="44"/>
        <end position="71"/>
    </location>
</feature>
<evidence type="ECO:0000256" key="2">
    <source>
        <dbReference type="ARBA" id="ARBA00022723"/>
    </source>
</evidence>
<dbReference type="Pfam" id="PF00096">
    <property type="entry name" value="zf-C2H2"/>
    <property type="match status" value="1"/>
</dbReference>
<evidence type="ECO:0000256" key="6">
    <source>
        <dbReference type="ARBA" id="ARBA00023015"/>
    </source>
</evidence>
<keyword evidence="13" id="KW-1185">Reference proteome</keyword>
<keyword evidence="2" id="KW-0479">Metal-binding</keyword>
<evidence type="ECO:0000256" key="8">
    <source>
        <dbReference type="ARBA" id="ARBA00023242"/>
    </source>
</evidence>
<dbReference type="GO" id="GO:0008270">
    <property type="term" value="F:zinc ion binding"/>
    <property type="evidence" value="ECO:0007669"/>
    <property type="project" value="UniProtKB-KW"/>
</dbReference>
<reference evidence="12" key="2">
    <citation type="submission" date="2025-09" db="UniProtKB">
        <authorList>
            <consortium name="Ensembl"/>
        </authorList>
    </citation>
    <scope>IDENTIFICATION</scope>
</reference>
<keyword evidence="6" id="KW-0805">Transcription regulation</keyword>
<keyword evidence="5" id="KW-0862">Zinc</keyword>
<dbReference type="Ensembl" id="ENSCVAT00000010368.1">
    <property type="protein sequence ID" value="ENSCVAP00000022010.1"/>
    <property type="gene ID" value="ENSCVAG00000004409.1"/>
</dbReference>
<evidence type="ECO:0000259" key="11">
    <source>
        <dbReference type="PROSITE" id="PS50157"/>
    </source>
</evidence>
<keyword evidence="4 9" id="KW-0863">Zinc-finger</keyword>